<keyword evidence="1" id="KW-0808">Transferase</keyword>
<dbReference type="GO" id="GO:0070694">
    <property type="term" value="F:5-hydroxymethyl-dUMP N-hydrolase activity"/>
    <property type="evidence" value="ECO:0007669"/>
    <property type="project" value="TreeGrafter"/>
</dbReference>
<dbReference type="InterPro" id="IPR051239">
    <property type="entry name" value="2'-dNMP_N-hydrolase"/>
</dbReference>
<dbReference type="OrthoDB" id="9795789at2"/>
<dbReference type="Gene3D" id="3.40.50.450">
    <property type="match status" value="1"/>
</dbReference>
<evidence type="ECO:0000313" key="1">
    <source>
        <dbReference type="EMBL" id="TDT43026.1"/>
    </source>
</evidence>
<dbReference type="GO" id="GO:0009159">
    <property type="term" value="P:deoxyribonucleoside monophosphate catabolic process"/>
    <property type="evidence" value="ECO:0007669"/>
    <property type="project" value="TreeGrafter"/>
</dbReference>
<dbReference type="SUPFAM" id="SSF52309">
    <property type="entry name" value="N-(deoxy)ribosyltransferase-like"/>
    <property type="match status" value="1"/>
</dbReference>
<dbReference type="PANTHER" id="PTHR15364:SF0">
    <property type="entry name" value="2'-DEOXYNUCLEOSIDE 5'-PHOSPHATE N-HYDROLASE 1"/>
    <property type="match status" value="1"/>
</dbReference>
<keyword evidence="2" id="KW-1185">Reference proteome</keyword>
<dbReference type="EMBL" id="SOAX01000002">
    <property type="protein sequence ID" value="TDT43026.1"/>
    <property type="molecule type" value="Genomic_DNA"/>
</dbReference>
<reference evidence="1 2" key="1">
    <citation type="submission" date="2019-03" db="EMBL/GenBank/DDBJ databases">
        <title>Genomic Encyclopedia of Type Strains, Phase IV (KMG-IV): sequencing the most valuable type-strain genomes for metagenomic binning, comparative biology and taxonomic classification.</title>
        <authorList>
            <person name="Goeker M."/>
        </authorList>
    </citation>
    <scope>NUCLEOTIDE SEQUENCE [LARGE SCALE GENOMIC DNA]</scope>
    <source>
        <strain evidence="1 2">DSM 15505</strain>
    </source>
</reference>
<dbReference type="Proteomes" id="UP000295830">
    <property type="component" value="Unassembled WGS sequence"/>
</dbReference>
<proteinExistence type="predicted"/>
<evidence type="ECO:0000313" key="2">
    <source>
        <dbReference type="Proteomes" id="UP000295830"/>
    </source>
</evidence>
<dbReference type="RefSeq" id="WP_133735126.1">
    <property type="nucleotide sequence ID" value="NZ_SOAX01000002.1"/>
</dbReference>
<dbReference type="PANTHER" id="PTHR15364">
    <property type="entry name" value="2'-DEOXYNUCLEOSIDE 5'-PHOSPHATE N-HYDROLASE 1"/>
    <property type="match status" value="1"/>
</dbReference>
<name>A0A4R7JY78_9GAMM</name>
<accession>A0A4R7JY78</accession>
<dbReference type="AlphaFoldDB" id="A0A4R7JY78"/>
<dbReference type="GO" id="GO:0016740">
    <property type="term" value="F:transferase activity"/>
    <property type="evidence" value="ECO:0007669"/>
    <property type="project" value="UniProtKB-KW"/>
</dbReference>
<protein>
    <submittedName>
        <fullName evidence="1">Nucleoside 2-deoxyribosyltransferase</fullName>
    </submittedName>
</protein>
<dbReference type="Pfam" id="PF05014">
    <property type="entry name" value="Nuc_deoxyrib_tr"/>
    <property type="match status" value="1"/>
</dbReference>
<dbReference type="InterPro" id="IPR007710">
    <property type="entry name" value="Nucleoside_deoxyribTrfase"/>
</dbReference>
<organism evidence="1 2">
    <name type="scientific">Halospina denitrificans</name>
    <dbReference type="NCBI Taxonomy" id="332522"/>
    <lineage>
        <taxon>Bacteria</taxon>
        <taxon>Pseudomonadati</taxon>
        <taxon>Pseudomonadota</taxon>
        <taxon>Gammaproteobacteria</taxon>
        <taxon>Halospina</taxon>
    </lineage>
</organism>
<gene>
    <name evidence="1" type="ORF">DES49_0832</name>
</gene>
<sequence length="189" mass="20658">MSRTPLIYLAGPDVFFPEAIRTRIEARKKAILEDHGLTALSPCDNDLDLEQAQDPARVIFEANKALMDRAQGLIANLTPFRGPSADAGTIYELGYMTAQNKPVCAYTTCATPYNERVAGGADTDQQGTMVEGFGLCDNLMLDCGIMSTGGFIAKGTIPWRPKGLSPEESFDEDLFRELASAMRDHFQNT</sequence>
<comment type="caution">
    <text evidence="1">The sequence shown here is derived from an EMBL/GenBank/DDBJ whole genome shotgun (WGS) entry which is preliminary data.</text>
</comment>